<evidence type="ECO:0000313" key="1">
    <source>
        <dbReference type="EMBL" id="KAI0529657.1"/>
    </source>
</evidence>
<evidence type="ECO:0000313" key="2">
    <source>
        <dbReference type="Proteomes" id="UP000829196"/>
    </source>
</evidence>
<dbReference type="EMBL" id="JAGYWB010000002">
    <property type="protein sequence ID" value="KAI0529657.1"/>
    <property type="molecule type" value="Genomic_DNA"/>
</dbReference>
<name>A0A8T3C9N2_DENNO</name>
<sequence>MTILAHRSRPDEIELTANLHSQSLHVGRHLVNLAIDVFLVCPQHFQKSELPLSQVLCLCSSFLFQEIDLIPIVVLLQDRWYLEDNTQVTASKTGNGPEEYLCIMCIIFFCKGI</sequence>
<protein>
    <submittedName>
        <fullName evidence="1">Uncharacterized protein</fullName>
    </submittedName>
</protein>
<gene>
    <name evidence="1" type="ORF">KFK09_002211</name>
</gene>
<accession>A0A8T3C9N2</accession>
<comment type="caution">
    <text evidence="1">The sequence shown here is derived from an EMBL/GenBank/DDBJ whole genome shotgun (WGS) entry which is preliminary data.</text>
</comment>
<organism evidence="1 2">
    <name type="scientific">Dendrobium nobile</name>
    <name type="common">Orchid</name>
    <dbReference type="NCBI Taxonomy" id="94219"/>
    <lineage>
        <taxon>Eukaryota</taxon>
        <taxon>Viridiplantae</taxon>
        <taxon>Streptophyta</taxon>
        <taxon>Embryophyta</taxon>
        <taxon>Tracheophyta</taxon>
        <taxon>Spermatophyta</taxon>
        <taxon>Magnoliopsida</taxon>
        <taxon>Liliopsida</taxon>
        <taxon>Asparagales</taxon>
        <taxon>Orchidaceae</taxon>
        <taxon>Epidendroideae</taxon>
        <taxon>Malaxideae</taxon>
        <taxon>Dendrobiinae</taxon>
        <taxon>Dendrobium</taxon>
    </lineage>
</organism>
<dbReference type="AlphaFoldDB" id="A0A8T3C9N2"/>
<reference evidence="1" key="1">
    <citation type="journal article" date="2022" name="Front. Genet.">
        <title>Chromosome-Scale Assembly of the Dendrobium nobile Genome Provides Insights Into the Molecular Mechanism of the Biosynthesis of the Medicinal Active Ingredient of Dendrobium.</title>
        <authorList>
            <person name="Xu Q."/>
            <person name="Niu S.-C."/>
            <person name="Li K.-L."/>
            <person name="Zheng P.-J."/>
            <person name="Zhang X.-J."/>
            <person name="Jia Y."/>
            <person name="Liu Y."/>
            <person name="Niu Y.-X."/>
            <person name="Yu L.-H."/>
            <person name="Chen D.-F."/>
            <person name="Zhang G.-Q."/>
        </authorList>
    </citation>
    <scope>NUCLEOTIDE SEQUENCE</scope>
    <source>
        <tissue evidence="1">Leaf</tissue>
    </source>
</reference>
<dbReference type="Proteomes" id="UP000829196">
    <property type="component" value="Unassembled WGS sequence"/>
</dbReference>
<proteinExistence type="predicted"/>
<keyword evidence="2" id="KW-1185">Reference proteome</keyword>